<keyword evidence="1" id="KW-0805">Transcription regulation</keyword>
<protein>
    <submittedName>
        <fullName evidence="6">Substrate-binding domain-containing protein</fullName>
    </submittedName>
</protein>
<reference evidence="7" key="1">
    <citation type="journal article" date="2019" name="Int. J. Syst. Evol. Microbiol.">
        <title>The Global Catalogue of Microorganisms (GCM) 10K type strain sequencing project: providing services to taxonomists for standard genome sequencing and annotation.</title>
        <authorList>
            <consortium name="The Broad Institute Genomics Platform"/>
            <consortium name="The Broad Institute Genome Sequencing Center for Infectious Disease"/>
            <person name="Wu L."/>
            <person name="Ma J."/>
        </authorList>
    </citation>
    <scope>NUCLEOTIDE SEQUENCE [LARGE SCALE GENOMIC DNA]</scope>
    <source>
        <strain evidence="7">FCH27</strain>
    </source>
</reference>
<sequence length="78" mass="8291">MADSLVSLGVLHAFADLGTRCPDAVSLIGFDDADWAEAVSPLHHLRRARLGRPGQQLTRTQKRRAVGGEPRGSSGLDG</sequence>
<proteinExistence type="predicted"/>
<evidence type="ECO:0000259" key="5">
    <source>
        <dbReference type="Pfam" id="PF13377"/>
    </source>
</evidence>
<feature type="region of interest" description="Disordered" evidence="4">
    <location>
        <begin position="47"/>
        <end position="78"/>
    </location>
</feature>
<dbReference type="Pfam" id="PF13377">
    <property type="entry name" value="Peripla_BP_3"/>
    <property type="match status" value="1"/>
</dbReference>
<evidence type="ECO:0000256" key="3">
    <source>
        <dbReference type="ARBA" id="ARBA00023163"/>
    </source>
</evidence>
<dbReference type="EMBL" id="JBHTCH010000002">
    <property type="protein sequence ID" value="MFC7359275.1"/>
    <property type="molecule type" value="Genomic_DNA"/>
</dbReference>
<evidence type="ECO:0000256" key="4">
    <source>
        <dbReference type="SAM" id="MobiDB-lite"/>
    </source>
</evidence>
<dbReference type="InterPro" id="IPR046335">
    <property type="entry name" value="LacI/GalR-like_sensor"/>
</dbReference>
<organism evidence="6 7">
    <name type="scientific">Nocardioides astragali</name>
    <dbReference type="NCBI Taxonomy" id="1776736"/>
    <lineage>
        <taxon>Bacteria</taxon>
        <taxon>Bacillati</taxon>
        <taxon>Actinomycetota</taxon>
        <taxon>Actinomycetes</taxon>
        <taxon>Propionibacteriales</taxon>
        <taxon>Nocardioidaceae</taxon>
        <taxon>Nocardioides</taxon>
    </lineage>
</organism>
<dbReference type="Proteomes" id="UP001596524">
    <property type="component" value="Unassembled WGS sequence"/>
</dbReference>
<comment type="caution">
    <text evidence="6">The sequence shown here is derived from an EMBL/GenBank/DDBJ whole genome shotgun (WGS) entry which is preliminary data.</text>
</comment>
<keyword evidence="2" id="KW-0238">DNA-binding</keyword>
<keyword evidence="3" id="KW-0804">Transcription</keyword>
<name>A0ABW2MZP9_9ACTN</name>
<feature type="domain" description="Transcriptional regulator LacI/GalR-like sensor" evidence="5">
    <location>
        <begin position="5"/>
        <end position="41"/>
    </location>
</feature>
<evidence type="ECO:0000313" key="6">
    <source>
        <dbReference type="EMBL" id="MFC7359275.1"/>
    </source>
</evidence>
<evidence type="ECO:0000313" key="7">
    <source>
        <dbReference type="Proteomes" id="UP001596524"/>
    </source>
</evidence>
<accession>A0ABW2MZP9</accession>
<dbReference type="Gene3D" id="3.40.50.2300">
    <property type="match status" value="1"/>
</dbReference>
<evidence type="ECO:0000256" key="1">
    <source>
        <dbReference type="ARBA" id="ARBA00023015"/>
    </source>
</evidence>
<gene>
    <name evidence="6" type="ORF">ACFQO6_03260</name>
</gene>
<dbReference type="InterPro" id="IPR028082">
    <property type="entry name" value="Peripla_BP_I"/>
</dbReference>
<keyword evidence="7" id="KW-1185">Reference proteome</keyword>
<evidence type="ECO:0000256" key="2">
    <source>
        <dbReference type="ARBA" id="ARBA00023125"/>
    </source>
</evidence>
<dbReference type="RefSeq" id="WP_255892918.1">
    <property type="nucleotide sequence ID" value="NZ_JAFMZM010000007.1"/>
</dbReference>
<dbReference type="SUPFAM" id="SSF53822">
    <property type="entry name" value="Periplasmic binding protein-like I"/>
    <property type="match status" value="1"/>
</dbReference>